<evidence type="ECO:0000313" key="2">
    <source>
        <dbReference type="Proteomes" id="UP000053477"/>
    </source>
</evidence>
<gene>
    <name evidence="1" type="ORF">SCHPADRAFT_696653</name>
</gene>
<keyword evidence="2" id="KW-1185">Reference proteome</keyword>
<reference evidence="1 2" key="1">
    <citation type="submission" date="2015-04" db="EMBL/GenBank/DDBJ databases">
        <title>Complete genome sequence of Schizopora paradoxa KUC8140, a cosmopolitan wood degrader in East Asia.</title>
        <authorList>
            <consortium name="DOE Joint Genome Institute"/>
            <person name="Min B."/>
            <person name="Park H."/>
            <person name="Jang Y."/>
            <person name="Kim J.-J."/>
            <person name="Kim K.H."/>
            <person name="Pangilinan J."/>
            <person name="Lipzen A."/>
            <person name="Riley R."/>
            <person name="Grigoriev I.V."/>
            <person name="Spatafora J.W."/>
            <person name="Choi I.-G."/>
        </authorList>
    </citation>
    <scope>NUCLEOTIDE SEQUENCE [LARGE SCALE GENOMIC DNA]</scope>
    <source>
        <strain evidence="1 2">KUC8140</strain>
    </source>
</reference>
<sequence length="508" mass="57474">MLWAGEIAKQAIITTLRDVSGETQAKGTFPWSFSGHNANRFTKEVDYDNLRSNLQVAGSVEDLLQRMLVSASAAVKDLKAKFSVMVNQRKFQSLSDDILSIVFEMAYQNLPDDKQKLKFVKNLFFVSRRFRSIVIGLPVLWSNISSLLLNHKDAELFASRITSSILSLSIYGGYSYNKEAEESRILGWYQFAASISSRIRTFHIHVSKNDKNALKKFDELCPIVSLPALEELTLDSSRNLTRGTMKFCCKWTVPSLRRLNIVECLPELPAESLSKIRICSLEVNKLAAKQEELWSSRNIIQFLLSLTVVKELRVNIRLPHRHSGPLPKMVSVERLTLVLQDYEVDVKMGKYLLDFILFPSITSFRLELGAKELRRLGGLLNRLQFKTPPTSVSQVTLSAGTDDKPINGNFPGFESPTHFIGEWCREFEGLKSLTLEDRQDNTFGLIPFTTPVDAVKVVGTKGDVSGGLLGKLPSLWDYYERPFRTAVIGAEDLRAKRKEKLEIVEKNE</sequence>
<evidence type="ECO:0000313" key="1">
    <source>
        <dbReference type="EMBL" id="KLO06204.1"/>
    </source>
</evidence>
<dbReference type="InParanoid" id="A0A0H2R319"/>
<dbReference type="Proteomes" id="UP000053477">
    <property type="component" value="Unassembled WGS sequence"/>
</dbReference>
<protein>
    <submittedName>
        <fullName evidence="1">Uncharacterized protein</fullName>
    </submittedName>
</protein>
<proteinExistence type="predicted"/>
<dbReference type="AlphaFoldDB" id="A0A0H2R319"/>
<dbReference type="OrthoDB" id="2269034at2759"/>
<organism evidence="1 2">
    <name type="scientific">Schizopora paradoxa</name>
    <dbReference type="NCBI Taxonomy" id="27342"/>
    <lineage>
        <taxon>Eukaryota</taxon>
        <taxon>Fungi</taxon>
        <taxon>Dikarya</taxon>
        <taxon>Basidiomycota</taxon>
        <taxon>Agaricomycotina</taxon>
        <taxon>Agaricomycetes</taxon>
        <taxon>Hymenochaetales</taxon>
        <taxon>Schizoporaceae</taxon>
        <taxon>Schizopora</taxon>
    </lineage>
</organism>
<dbReference type="EMBL" id="KQ086226">
    <property type="protein sequence ID" value="KLO06204.1"/>
    <property type="molecule type" value="Genomic_DNA"/>
</dbReference>
<accession>A0A0H2R319</accession>
<name>A0A0H2R319_9AGAM</name>